<dbReference type="EC" id="6.3.3.2" evidence="5"/>
<dbReference type="GO" id="GO:0030272">
    <property type="term" value="F:5-formyltetrahydrofolate cyclo-ligase activity"/>
    <property type="evidence" value="ECO:0007669"/>
    <property type="project" value="UniProtKB-EC"/>
</dbReference>
<dbReference type="GO" id="GO:0046872">
    <property type="term" value="F:metal ion binding"/>
    <property type="evidence" value="ECO:0007669"/>
    <property type="project" value="UniProtKB-KW"/>
</dbReference>
<name>A0A1I0A6E1_9GAMM</name>
<evidence type="ECO:0000256" key="2">
    <source>
        <dbReference type="ARBA" id="ARBA00022741"/>
    </source>
</evidence>
<dbReference type="OrthoDB" id="9801938at2"/>
<feature type="binding site" evidence="4">
    <location>
        <position position="62"/>
    </location>
    <ligand>
        <name>substrate</name>
    </ligand>
</feature>
<dbReference type="GO" id="GO:0005524">
    <property type="term" value="F:ATP binding"/>
    <property type="evidence" value="ECO:0007669"/>
    <property type="project" value="UniProtKB-KW"/>
</dbReference>
<proteinExistence type="inferred from homology"/>
<evidence type="ECO:0000313" key="6">
    <source>
        <dbReference type="EMBL" id="SES89687.1"/>
    </source>
</evidence>
<organism evidence="6 7">
    <name type="scientific">Thorsellia anophelis DSM 18579</name>
    <dbReference type="NCBI Taxonomy" id="1123402"/>
    <lineage>
        <taxon>Bacteria</taxon>
        <taxon>Pseudomonadati</taxon>
        <taxon>Pseudomonadota</taxon>
        <taxon>Gammaproteobacteria</taxon>
        <taxon>Enterobacterales</taxon>
        <taxon>Thorselliaceae</taxon>
        <taxon>Thorsellia</taxon>
    </lineage>
</organism>
<dbReference type="SUPFAM" id="SSF100950">
    <property type="entry name" value="NagB/RpiA/CoA transferase-like"/>
    <property type="match status" value="1"/>
</dbReference>
<keyword evidence="2 4" id="KW-0547">Nucleotide-binding</keyword>
<keyword evidence="5" id="KW-0460">Magnesium</keyword>
<dbReference type="PANTHER" id="PTHR23407">
    <property type="entry name" value="ATPASE INHIBITOR/5-FORMYLTETRAHYDROFOLATE CYCLO-LIGASE"/>
    <property type="match status" value="1"/>
</dbReference>
<keyword evidence="5" id="KW-0479">Metal-binding</keyword>
<evidence type="ECO:0000256" key="4">
    <source>
        <dbReference type="PIRSR" id="PIRSR006806-1"/>
    </source>
</evidence>
<keyword evidence="7" id="KW-1185">Reference proteome</keyword>
<feature type="binding site" evidence="4">
    <location>
        <position position="67"/>
    </location>
    <ligand>
        <name>substrate</name>
    </ligand>
</feature>
<accession>A0A1I0A6E1</accession>
<comment type="cofactor">
    <cofactor evidence="5">
        <name>Mg(2+)</name>
        <dbReference type="ChEBI" id="CHEBI:18420"/>
    </cofactor>
</comment>
<dbReference type="PANTHER" id="PTHR23407:SF1">
    <property type="entry name" value="5-FORMYLTETRAHYDROFOLATE CYCLO-LIGASE"/>
    <property type="match status" value="1"/>
</dbReference>
<dbReference type="Pfam" id="PF01812">
    <property type="entry name" value="5-FTHF_cyc-lig"/>
    <property type="match status" value="1"/>
</dbReference>
<dbReference type="AlphaFoldDB" id="A0A1I0A6E1"/>
<protein>
    <recommendedName>
        <fullName evidence="5">5-formyltetrahydrofolate cyclo-ligase</fullName>
        <ecNumber evidence="5">6.3.3.2</ecNumber>
    </recommendedName>
</protein>
<gene>
    <name evidence="6" type="ORF">SAMN02583745_00807</name>
</gene>
<feature type="binding site" evidence="4">
    <location>
        <begin position="11"/>
        <end position="15"/>
    </location>
    <ligand>
        <name>ATP</name>
        <dbReference type="ChEBI" id="CHEBI:30616"/>
    </ligand>
</feature>
<sequence>MRQQTNLNYNKANFRKILKAKRLSLDDTSRNLLNHRANLQLIELLNELLINHRNDYKIALFLAFNGEIDPYCTIQHLQKNNVSVYLPIIHPFSKKTLLFQKFDKNTTLIKNKFGILEPKLDLRAITPLDQINYFVMPLTGFDLKGNRLGMGGGFYDRTLCHLNDSAKLIGFAYSLQQLDTIPTEPWDISLGYIVTELNRYCFI</sequence>
<dbReference type="STRING" id="1123402.SAMN02583745_00807"/>
<dbReference type="EMBL" id="FOHV01000005">
    <property type="protein sequence ID" value="SES89687.1"/>
    <property type="molecule type" value="Genomic_DNA"/>
</dbReference>
<dbReference type="GO" id="GO:0009396">
    <property type="term" value="P:folic acid-containing compound biosynthetic process"/>
    <property type="evidence" value="ECO:0007669"/>
    <property type="project" value="TreeGrafter"/>
</dbReference>
<evidence type="ECO:0000313" key="7">
    <source>
        <dbReference type="Proteomes" id="UP000242642"/>
    </source>
</evidence>
<keyword evidence="6" id="KW-0436">Ligase</keyword>
<dbReference type="Gene3D" id="3.40.50.10420">
    <property type="entry name" value="NagB/RpiA/CoA transferase-like"/>
    <property type="match status" value="1"/>
</dbReference>
<comment type="similarity">
    <text evidence="1 5">Belongs to the 5-formyltetrahydrofolate cyclo-ligase family.</text>
</comment>
<dbReference type="RefSeq" id="WP_093318009.1">
    <property type="nucleotide sequence ID" value="NZ_FOHV01000005.1"/>
</dbReference>
<dbReference type="InterPro" id="IPR037171">
    <property type="entry name" value="NagB/RpiA_transferase-like"/>
</dbReference>
<feature type="binding site" evidence="4">
    <location>
        <begin position="147"/>
        <end position="155"/>
    </location>
    <ligand>
        <name>ATP</name>
        <dbReference type="ChEBI" id="CHEBI:30616"/>
    </ligand>
</feature>
<dbReference type="GO" id="GO:0035999">
    <property type="term" value="P:tetrahydrofolate interconversion"/>
    <property type="evidence" value="ECO:0007669"/>
    <property type="project" value="TreeGrafter"/>
</dbReference>
<evidence type="ECO:0000256" key="1">
    <source>
        <dbReference type="ARBA" id="ARBA00010638"/>
    </source>
</evidence>
<reference evidence="7" key="1">
    <citation type="submission" date="2016-10" db="EMBL/GenBank/DDBJ databases">
        <authorList>
            <person name="Varghese N."/>
            <person name="Submissions S."/>
        </authorList>
    </citation>
    <scope>NUCLEOTIDE SEQUENCE [LARGE SCALE GENOMIC DNA]</scope>
    <source>
        <strain evidence="7">DSM 18579</strain>
    </source>
</reference>
<dbReference type="Proteomes" id="UP000242642">
    <property type="component" value="Unassembled WGS sequence"/>
</dbReference>
<dbReference type="InterPro" id="IPR024185">
    <property type="entry name" value="FTHF_cligase-like_sf"/>
</dbReference>
<comment type="catalytic activity">
    <reaction evidence="5">
        <text>(6S)-5-formyl-5,6,7,8-tetrahydrofolate + ATP = (6R)-5,10-methenyltetrahydrofolate + ADP + phosphate</text>
        <dbReference type="Rhea" id="RHEA:10488"/>
        <dbReference type="ChEBI" id="CHEBI:30616"/>
        <dbReference type="ChEBI" id="CHEBI:43474"/>
        <dbReference type="ChEBI" id="CHEBI:57455"/>
        <dbReference type="ChEBI" id="CHEBI:57457"/>
        <dbReference type="ChEBI" id="CHEBI:456216"/>
        <dbReference type="EC" id="6.3.3.2"/>
    </reaction>
</comment>
<dbReference type="PIRSF" id="PIRSF006806">
    <property type="entry name" value="FTHF_cligase"/>
    <property type="match status" value="1"/>
</dbReference>
<keyword evidence="3 4" id="KW-0067">ATP-binding</keyword>
<dbReference type="NCBIfam" id="TIGR02727">
    <property type="entry name" value="MTHFS_bact"/>
    <property type="match status" value="1"/>
</dbReference>
<evidence type="ECO:0000256" key="5">
    <source>
        <dbReference type="RuleBase" id="RU361279"/>
    </source>
</evidence>
<dbReference type="InterPro" id="IPR002698">
    <property type="entry name" value="FTHF_cligase"/>
</dbReference>
<evidence type="ECO:0000256" key="3">
    <source>
        <dbReference type="ARBA" id="ARBA00022840"/>
    </source>
</evidence>